<evidence type="ECO:0000256" key="1">
    <source>
        <dbReference type="SAM" id="MobiDB-lite"/>
    </source>
</evidence>
<gene>
    <name evidence="2" type="ORF">JG688_00001343</name>
</gene>
<feature type="compositionally biased region" description="Basic residues" evidence="1">
    <location>
        <begin position="23"/>
        <end position="32"/>
    </location>
</feature>
<dbReference type="AlphaFoldDB" id="A0A8J5IXT1"/>
<feature type="compositionally biased region" description="Basic and acidic residues" evidence="1">
    <location>
        <begin position="48"/>
        <end position="57"/>
    </location>
</feature>
<name>A0A8J5IXT1_9STRA</name>
<reference evidence="2" key="1">
    <citation type="submission" date="2021-01" db="EMBL/GenBank/DDBJ databases">
        <title>Phytophthora aleatoria, a newly-described species from Pinus radiata is distinct from Phytophthora cactorum isolates based on comparative genomics.</title>
        <authorList>
            <person name="Mcdougal R."/>
            <person name="Panda P."/>
            <person name="Williams N."/>
            <person name="Studholme D.J."/>
        </authorList>
    </citation>
    <scope>NUCLEOTIDE SEQUENCE</scope>
    <source>
        <strain evidence="2">NZFS 4037</strain>
    </source>
</reference>
<proteinExistence type="predicted"/>
<sequence length="381" mass="42598">METPPRSQMRSYLERWEEQKAQSRIRRQKEQRRRSSDVGEELSFISAIERENTQQERYDAQAVDQSHQYEHEADESFHLPAMDAFPPLEFAQQAQEQQQMPTGDEFVDAGGLMLLMGESHWNSSGRPSDFFESKSRNLDHVELSSPRNVDDPLFEADDAEVEESGMRTPEQQLSPTDPTQGVALHDRFDRNSGLSGSGSAFSSGYNVHFDSVKLMYTPNSLKYLQVGDMLLVVPVYHSVVVLTHDYAGQAEKVTRRLPSLPDQEIPEDPAPEYVAALQTGPGVITESLREIDALIDNSIRLASSPPAQDPLGVELPDDVLFLQDLQEPFSCAYSTTTIEPRKFIAVMVTFTPKVVGKVATSLFAYSVTDKAVVTLVARGIQ</sequence>
<protein>
    <submittedName>
        <fullName evidence="2">Uncharacterized protein</fullName>
    </submittedName>
</protein>
<feature type="region of interest" description="Disordered" evidence="1">
    <location>
        <begin position="1"/>
        <end position="57"/>
    </location>
</feature>
<evidence type="ECO:0000313" key="3">
    <source>
        <dbReference type="Proteomes" id="UP000709295"/>
    </source>
</evidence>
<evidence type="ECO:0000313" key="2">
    <source>
        <dbReference type="EMBL" id="KAG6976464.1"/>
    </source>
</evidence>
<keyword evidence="3" id="KW-1185">Reference proteome</keyword>
<feature type="compositionally biased region" description="Polar residues" evidence="1">
    <location>
        <begin position="169"/>
        <end position="179"/>
    </location>
</feature>
<feature type="compositionally biased region" description="Basic and acidic residues" evidence="1">
    <location>
        <begin position="12"/>
        <end position="21"/>
    </location>
</feature>
<comment type="caution">
    <text evidence="2">The sequence shown here is derived from an EMBL/GenBank/DDBJ whole genome shotgun (WGS) entry which is preliminary data.</text>
</comment>
<feature type="compositionally biased region" description="Polar residues" evidence="1">
    <location>
        <begin position="1"/>
        <end position="10"/>
    </location>
</feature>
<organism evidence="2 3">
    <name type="scientific">Phytophthora aleatoria</name>
    <dbReference type="NCBI Taxonomy" id="2496075"/>
    <lineage>
        <taxon>Eukaryota</taxon>
        <taxon>Sar</taxon>
        <taxon>Stramenopiles</taxon>
        <taxon>Oomycota</taxon>
        <taxon>Peronosporomycetes</taxon>
        <taxon>Peronosporales</taxon>
        <taxon>Peronosporaceae</taxon>
        <taxon>Phytophthora</taxon>
    </lineage>
</organism>
<feature type="region of interest" description="Disordered" evidence="1">
    <location>
        <begin position="159"/>
        <end position="179"/>
    </location>
</feature>
<dbReference type="EMBL" id="JAENGY010000030">
    <property type="protein sequence ID" value="KAG6976464.1"/>
    <property type="molecule type" value="Genomic_DNA"/>
</dbReference>
<dbReference type="Proteomes" id="UP000709295">
    <property type="component" value="Unassembled WGS sequence"/>
</dbReference>
<accession>A0A8J5IXT1</accession>